<name>A0AA88HIM9_ARTSF</name>
<dbReference type="Gene3D" id="3.30.390.50">
    <property type="entry name" value="CO dehydrogenase flavoprotein, C-terminal domain"/>
    <property type="match status" value="1"/>
</dbReference>
<dbReference type="SUPFAM" id="SSF56176">
    <property type="entry name" value="FAD-binding/transporter-associated domain-like"/>
    <property type="match status" value="1"/>
</dbReference>
<dbReference type="InterPro" id="IPR000674">
    <property type="entry name" value="Ald_Oxase/Xan_DH_a/b"/>
</dbReference>
<dbReference type="Pfam" id="PF02738">
    <property type="entry name" value="MoCoBD_1"/>
    <property type="match status" value="1"/>
</dbReference>
<feature type="binding site" evidence="13">
    <location>
        <position position="502"/>
    </location>
    <ligand>
        <name>Mo-molybdopterin</name>
        <dbReference type="ChEBI" id="CHEBI:71302"/>
    </ligand>
    <ligandPart>
        <name>Mo</name>
        <dbReference type="ChEBI" id="CHEBI:28685"/>
    </ligandPart>
</feature>
<dbReference type="InterPro" id="IPR036683">
    <property type="entry name" value="CO_DH_flav_C_dom_sf"/>
</dbReference>
<keyword evidence="4" id="KW-0408">Iron</keyword>
<keyword evidence="4" id="KW-0001">2Fe-2S</keyword>
<keyword evidence="5" id="KW-0560">Oxidoreductase</keyword>
<dbReference type="FunFam" id="3.30.365.10:FF:000001">
    <property type="entry name" value="Xanthine dehydrogenase oxidase"/>
    <property type="match status" value="1"/>
</dbReference>
<keyword evidence="13" id="KW-0479">Metal-binding</keyword>
<dbReference type="InterPro" id="IPR016169">
    <property type="entry name" value="FAD-bd_PCMH_sub2"/>
</dbReference>
<comment type="subcellular location">
    <subcellularLocation>
        <location evidence="1">Peroxisome</location>
    </subcellularLocation>
</comment>
<dbReference type="InterPro" id="IPR016166">
    <property type="entry name" value="FAD-bd_PCMH"/>
</dbReference>
<dbReference type="Pfam" id="PF00941">
    <property type="entry name" value="FAD_binding_5"/>
    <property type="match status" value="1"/>
</dbReference>
<protein>
    <recommendedName>
        <fullName evidence="10">Indole-3-acetaldehyde oxidase</fullName>
    </recommendedName>
</protein>
<evidence type="ECO:0000313" key="16">
    <source>
        <dbReference type="Proteomes" id="UP001187531"/>
    </source>
</evidence>
<feature type="domain" description="FAD-binding PCMH-type" evidence="14">
    <location>
        <begin position="1"/>
        <end position="118"/>
    </location>
</feature>
<comment type="cofactor">
    <cofactor evidence="13">
        <name>Mo-molybdopterin</name>
        <dbReference type="ChEBI" id="CHEBI:71302"/>
    </cofactor>
    <text evidence="13">Binds 1 Mo-molybdopterin (Mo-MPT) cofactor per subunit.</text>
</comment>
<feature type="non-terminal residue" evidence="15">
    <location>
        <position position="1009"/>
    </location>
</feature>
<dbReference type="GO" id="GO:0050302">
    <property type="term" value="F:indole-3-acetaldehyde oxidase activity"/>
    <property type="evidence" value="ECO:0007669"/>
    <property type="project" value="UniProtKB-EC"/>
</dbReference>
<feature type="binding site" evidence="13">
    <location>
        <position position="614"/>
    </location>
    <ligand>
        <name>Mo-molybdopterin</name>
        <dbReference type="ChEBI" id="CHEBI:71302"/>
    </ligand>
    <ligandPart>
        <name>Mo</name>
        <dbReference type="ChEBI" id="CHEBI:28685"/>
    </ligandPart>
</feature>
<sequence>IKNEMIIGGSVPLSTFIKVLKDASDLDGFAYSSALADHLQKVANLAVRNTGSVAGNLMLKHRHPEFPSDLFVILEAVGALVKIVSGNGDCKALTLAMFLAEDMKKKIIASIILPKLSNAQTYIRTYKVTPRAVNSHAYVNAAFHFTKDDNNAMTARIVFGGISASFNRATKTEEFFLGKNAADPNVLIEGLKILNNEVRLSVTTSPIETSAEYRVSLAVSLLYKFFLYFYPGKLDEKLQSGGSILQRGVSTAVHEFNPSTEEFPIGKPIPKLEGRAQAAGESQFISDIPALPTQLYGAIVVTECGPAKLAEIDPREALEIEGVIRFLTAKDIPGMNAFHSSIHTPFAVEEEQIFADSEILYAGQPVGLIVATSQMIANRAAKHVKISYADVRKPILTPEEACEHPERVFLNEYFGPIEQYSMGNYEESLKKAEKVIKGQWNMGGQFHFTMETHSVLCVPNEDGMDAYVSTQDIDLNQIAIARAIGLNVNRINMQIRRVGGSFGHKQSRSAMPASACAVAAYLLNVPVSIHMDLYSMWEAFGGRQPYHVKYEVGITKDGKMIAAKVDFYNDTGCDKNEAASFQAALQFYNCYDAEAYKITPYVVLTDTPSTTWMRAPGSECGIAMSEIIMDHIASELGLDPFNVRLKNVRTHGSPGHRQLPWDGENFQKLIDKLRVSSNYDERKLRIRKFNEENRWKKCGISFDLMGYVMDSSWCKYNVIVSIYRNDGTVAIAHGGIEVGQGINTKVAQVAAKELGISVDMISVKPTNSLTNPNSAPTGGSTTSDANCWAIAEACKELMSRLNPIKQKLGKGANWIQLVSQAYNDNVDLCARKYFNGNVDVKHHFYVIAGIVSEVEVDVLTGERQVTRVDICEDAGRSISPKIDLCQIEGALVMGLGMYLTEIVKRDPNSGKLLTNGSWEYKPPTALDIPIDFRISLYDNPNNTAGVMRSKAVGEPPLCLSVSVLNALRHAISSARKDAGIEKWFQFDSPATVEQVQQLCHSSIAQFRFA</sequence>
<evidence type="ECO:0000256" key="5">
    <source>
        <dbReference type="ARBA" id="ARBA00023002"/>
    </source>
</evidence>
<proteinExistence type="inferred from homology"/>
<keyword evidence="16" id="KW-1185">Reference proteome</keyword>
<dbReference type="GO" id="GO:0051537">
    <property type="term" value="F:2 iron, 2 sulfur cluster binding"/>
    <property type="evidence" value="ECO:0007669"/>
    <property type="project" value="UniProtKB-KW"/>
</dbReference>
<dbReference type="InterPro" id="IPR036856">
    <property type="entry name" value="Ald_Oxase/Xan_DH_a/b_sf"/>
</dbReference>
<comment type="cofactor">
    <cofactor evidence="12">
        <name>FAD</name>
        <dbReference type="ChEBI" id="CHEBI:57692"/>
    </cofactor>
</comment>
<dbReference type="InterPro" id="IPR002346">
    <property type="entry name" value="Mopterin_DH_FAD-bd"/>
</dbReference>
<evidence type="ECO:0000256" key="13">
    <source>
        <dbReference type="PIRSR" id="PIRSR000127-3"/>
    </source>
</evidence>
<comment type="cofactor">
    <cofactor evidence="8">
        <name>[2Fe-2S] cluster</name>
        <dbReference type="ChEBI" id="CHEBI:190135"/>
    </cofactor>
</comment>
<evidence type="ECO:0000256" key="10">
    <source>
        <dbReference type="ARBA" id="ARBA00072265"/>
    </source>
</evidence>
<keyword evidence="12" id="KW-0274">FAD</keyword>
<dbReference type="PIRSF" id="PIRSF000127">
    <property type="entry name" value="Xanthine_DH"/>
    <property type="match status" value="1"/>
</dbReference>
<dbReference type="Pfam" id="PF01315">
    <property type="entry name" value="Ald_Xan_dh_C"/>
    <property type="match status" value="1"/>
</dbReference>
<feature type="binding site" evidence="13">
    <location>
        <position position="471"/>
    </location>
    <ligand>
        <name>Mo-molybdopterin</name>
        <dbReference type="ChEBI" id="CHEBI:71302"/>
    </ligand>
    <ligandPart>
        <name>Mo</name>
        <dbReference type="ChEBI" id="CHEBI:28685"/>
    </ligandPart>
</feature>
<dbReference type="GO" id="GO:0005506">
    <property type="term" value="F:iron ion binding"/>
    <property type="evidence" value="ECO:0007669"/>
    <property type="project" value="InterPro"/>
</dbReference>
<feature type="binding site" evidence="13">
    <location>
        <position position="779"/>
    </location>
    <ligand>
        <name>Mo-molybdopterin</name>
        <dbReference type="ChEBI" id="CHEBI:71302"/>
    </ligand>
    <ligandPart>
        <name>Mo</name>
        <dbReference type="ChEBI" id="CHEBI:28685"/>
    </ligandPart>
</feature>
<evidence type="ECO:0000256" key="11">
    <source>
        <dbReference type="PIRSR" id="PIRSR000127-1"/>
    </source>
</evidence>
<evidence type="ECO:0000256" key="6">
    <source>
        <dbReference type="ARBA" id="ARBA00023014"/>
    </source>
</evidence>
<feature type="binding site" evidence="12">
    <location>
        <begin position="52"/>
        <end position="56"/>
    </location>
    <ligand>
        <name>FAD</name>
        <dbReference type="ChEBI" id="CHEBI:57692"/>
    </ligand>
</feature>
<evidence type="ECO:0000256" key="2">
    <source>
        <dbReference type="ARBA" id="ARBA00006849"/>
    </source>
</evidence>
<organism evidence="15 16">
    <name type="scientific">Artemia franciscana</name>
    <name type="common">Brine shrimp</name>
    <name type="synonym">Artemia sanfranciscana</name>
    <dbReference type="NCBI Taxonomy" id="6661"/>
    <lineage>
        <taxon>Eukaryota</taxon>
        <taxon>Metazoa</taxon>
        <taxon>Ecdysozoa</taxon>
        <taxon>Arthropoda</taxon>
        <taxon>Crustacea</taxon>
        <taxon>Branchiopoda</taxon>
        <taxon>Anostraca</taxon>
        <taxon>Artemiidae</taxon>
        <taxon>Artemia</taxon>
    </lineage>
</organism>
<comment type="similarity">
    <text evidence="2">Belongs to the xanthine dehydrogenase family.</text>
</comment>
<keyword evidence="3 13" id="KW-0500">Molybdenum</keyword>
<dbReference type="InterPro" id="IPR037165">
    <property type="entry name" value="AldOxase/xan_DH_Mopterin-bd_sf"/>
</dbReference>
<evidence type="ECO:0000313" key="15">
    <source>
        <dbReference type="EMBL" id="KAK2708246.1"/>
    </source>
</evidence>
<dbReference type="SMART" id="SM01092">
    <property type="entry name" value="CO_deh_flav_C"/>
    <property type="match status" value="1"/>
</dbReference>
<dbReference type="FunFam" id="3.30.365.10:FF:000008">
    <property type="entry name" value="Aldehyde oxidase1"/>
    <property type="match status" value="1"/>
</dbReference>
<dbReference type="Gene3D" id="3.30.465.10">
    <property type="match status" value="1"/>
</dbReference>
<dbReference type="FunFam" id="3.30.465.10:FF:000013">
    <property type="entry name" value="Aldehyde oxidase"/>
    <property type="match status" value="1"/>
</dbReference>
<dbReference type="AlphaFoldDB" id="A0AA88HIM9"/>
<dbReference type="EMBL" id="JAVRJZ010000018">
    <property type="protein sequence ID" value="KAK2708246.1"/>
    <property type="molecule type" value="Genomic_DNA"/>
</dbReference>
<dbReference type="InterPro" id="IPR005107">
    <property type="entry name" value="CO_DH_flav_C"/>
</dbReference>
<comment type="catalytic activity">
    <reaction evidence="9">
        <text>indole-3-acetaldehyde + O2 + H2O = (indol-3-yl)acetate + H2O2 + H(+)</text>
        <dbReference type="Rhea" id="RHEA:16277"/>
        <dbReference type="ChEBI" id="CHEBI:15377"/>
        <dbReference type="ChEBI" id="CHEBI:15378"/>
        <dbReference type="ChEBI" id="CHEBI:15379"/>
        <dbReference type="ChEBI" id="CHEBI:16240"/>
        <dbReference type="ChEBI" id="CHEBI:18086"/>
        <dbReference type="ChEBI" id="CHEBI:30854"/>
        <dbReference type="EC" id="1.2.3.7"/>
    </reaction>
</comment>
<dbReference type="SUPFAM" id="SSF56003">
    <property type="entry name" value="Molybdenum cofactor-binding domain"/>
    <property type="match status" value="1"/>
</dbReference>
<dbReference type="InterPro" id="IPR036318">
    <property type="entry name" value="FAD-bd_PCMH-like_sf"/>
</dbReference>
<evidence type="ECO:0000256" key="9">
    <source>
        <dbReference type="ARBA" id="ARBA00052415"/>
    </source>
</evidence>
<dbReference type="GO" id="GO:0005777">
    <property type="term" value="C:peroxisome"/>
    <property type="evidence" value="ECO:0007669"/>
    <property type="project" value="UniProtKB-SubCell"/>
</dbReference>
<evidence type="ECO:0000256" key="7">
    <source>
        <dbReference type="ARBA" id="ARBA00023140"/>
    </source>
</evidence>
<dbReference type="SMART" id="SM01008">
    <property type="entry name" value="Ald_Xan_dh_C"/>
    <property type="match status" value="1"/>
</dbReference>
<dbReference type="InterPro" id="IPR046867">
    <property type="entry name" value="AldOxase/xan_DH_MoCoBD2"/>
</dbReference>
<dbReference type="InterPro" id="IPR016208">
    <property type="entry name" value="Ald_Oxase/xanthine_DH-like"/>
</dbReference>
<dbReference type="Gene3D" id="3.90.1170.50">
    <property type="entry name" value="Aldehyde oxidase/xanthine dehydrogenase, a/b hammerhead"/>
    <property type="match status" value="1"/>
</dbReference>
<dbReference type="PANTHER" id="PTHR11908">
    <property type="entry name" value="XANTHINE DEHYDROGENASE"/>
    <property type="match status" value="1"/>
</dbReference>
<keyword evidence="6" id="KW-0411">Iron-sulfur</keyword>
<feature type="active site" description="Proton acceptor" evidence="11">
    <location>
        <position position="954"/>
    </location>
</feature>
<evidence type="ECO:0000259" key="14">
    <source>
        <dbReference type="PROSITE" id="PS51387"/>
    </source>
</evidence>
<dbReference type="GO" id="GO:0071949">
    <property type="term" value="F:FAD binding"/>
    <property type="evidence" value="ECO:0007669"/>
    <property type="project" value="InterPro"/>
</dbReference>
<evidence type="ECO:0000256" key="8">
    <source>
        <dbReference type="ARBA" id="ARBA00034078"/>
    </source>
</evidence>
<dbReference type="Gene3D" id="3.30.365.10">
    <property type="entry name" value="Aldehyde oxidase/xanthine dehydrogenase, molybdopterin binding domain"/>
    <property type="match status" value="4"/>
</dbReference>
<evidence type="ECO:0000256" key="4">
    <source>
        <dbReference type="ARBA" id="ARBA00022714"/>
    </source>
</evidence>
<evidence type="ECO:0000256" key="1">
    <source>
        <dbReference type="ARBA" id="ARBA00004275"/>
    </source>
</evidence>
<dbReference type="SUPFAM" id="SSF55447">
    <property type="entry name" value="CO dehydrogenase flavoprotein C-terminal domain-like"/>
    <property type="match status" value="1"/>
</dbReference>
<dbReference type="PROSITE" id="PS51387">
    <property type="entry name" value="FAD_PCMH"/>
    <property type="match status" value="1"/>
</dbReference>
<dbReference type="SUPFAM" id="SSF54665">
    <property type="entry name" value="CO dehydrogenase molybdoprotein N-domain-like"/>
    <property type="match status" value="1"/>
</dbReference>
<evidence type="ECO:0000256" key="12">
    <source>
        <dbReference type="PIRSR" id="PIRSR000127-2"/>
    </source>
</evidence>
<dbReference type="Pfam" id="PF20256">
    <property type="entry name" value="MoCoBD_2"/>
    <property type="match status" value="1"/>
</dbReference>
<keyword evidence="12" id="KW-0285">Flavoprotein</keyword>
<dbReference type="Pfam" id="PF03450">
    <property type="entry name" value="CO_deh_flav_C"/>
    <property type="match status" value="1"/>
</dbReference>
<keyword evidence="7" id="KW-0576">Peroxisome</keyword>
<dbReference type="Proteomes" id="UP001187531">
    <property type="component" value="Unassembled WGS sequence"/>
</dbReference>
<comment type="caution">
    <text evidence="15">The sequence shown here is derived from an EMBL/GenBank/DDBJ whole genome shotgun (WGS) entry which is preliminary data.</text>
</comment>
<accession>A0AA88HIM9</accession>
<dbReference type="PANTHER" id="PTHR11908:SF132">
    <property type="entry name" value="ALDEHYDE OXIDASE 1-RELATED"/>
    <property type="match status" value="1"/>
</dbReference>
<reference evidence="15" key="1">
    <citation type="submission" date="2023-07" db="EMBL/GenBank/DDBJ databases">
        <title>Chromosome-level genome assembly of Artemia franciscana.</title>
        <authorList>
            <person name="Jo E."/>
        </authorList>
    </citation>
    <scope>NUCLEOTIDE SEQUENCE</scope>
    <source>
        <tissue evidence="15">Whole body</tissue>
    </source>
</reference>
<feature type="binding site" evidence="12">
    <location>
        <position position="127"/>
    </location>
    <ligand>
        <name>FAD</name>
        <dbReference type="ChEBI" id="CHEBI:57692"/>
    </ligand>
</feature>
<gene>
    <name evidence="15" type="ORF">QYM36_013998</name>
</gene>
<dbReference type="InterPro" id="IPR008274">
    <property type="entry name" value="AldOxase/xan_DH_MoCoBD1"/>
</dbReference>
<evidence type="ECO:0000256" key="3">
    <source>
        <dbReference type="ARBA" id="ARBA00022505"/>
    </source>
</evidence>